<dbReference type="PROSITE" id="PS50156">
    <property type="entry name" value="SSD"/>
    <property type="match status" value="1"/>
</dbReference>
<dbReference type="OrthoDB" id="7051771at2"/>
<feature type="transmembrane region" description="Helical" evidence="7">
    <location>
        <begin position="539"/>
        <end position="560"/>
    </location>
</feature>
<dbReference type="GO" id="GO:0005886">
    <property type="term" value="C:plasma membrane"/>
    <property type="evidence" value="ECO:0007669"/>
    <property type="project" value="UniProtKB-SubCell"/>
</dbReference>
<evidence type="ECO:0000259" key="8">
    <source>
        <dbReference type="PROSITE" id="PS50156"/>
    </source>
</evidence>
<dbReference type="AlphaFoldDB" id="A0A4V3HZD0"/>
<evidence type="ECO:0000313" key="11">
    <source>
        <dbReference type="Proteomes" id="UP000294844"/>
    </source>
</evidence>
<dbReference type="PANTHER" id="PTHR33406:SF11">
    <property type="entry name" value="MEMBRANE PROTEIN SCO6666-RELATED"/>
    <property type="match status" value="1"/>
</dbReference>
<proteinExistence type="inferred from homology"/>
<sequence precursor="true">MLAALTNAILKRPIVVLVMSVLAVGLLGAMGADVSGKLQAGGSVDPAAESSRALDATAQDFGRGGFPLVLAITVPEGQQVDRGPVAASVTAFAADIAAALKADANVQRVESLWQNPTMAASLRSKDGRTGLIVASIAGGEAKAPLHAKSIAARLPSPPAGVDIKAGGLSIVYAQINDQSAKDLLIAEAVAIPITFLVLVWVFGGLVSAAIPLAVGIAAIVGTAGLLSVITRVTEVSTFALNVTTALGLALAIDYTLLVLSRYREEVAAARKAGASAAGLRAHAIVRTMASAGRTIVFSAVTVGLSLAAMAIFPMYFLKSFAYAGVSVVALAAIVTLVVTPAILVLLGDRVDALRITRLRPEQPVAESFWYRSTRFVQRHAIPVGLGITIVLLSLGAPFLGIHFGYPDDRVLPRSSSAHQVGDLLRTDFSDNSSGQIQIVLPEVGGPSEALATYAADLSRIPDVGTVVGPDGAWRNGQPVGPGDPSARSGNAVLLNISSDLDPLSVAAEHQLSALRDVQAPAQTLFGGAVQLNRDSVDSILGTTPLVLTVIAITTFTLLFLLTGSVLLPVKALAMNALSLSAAFGALVFVFQDGHLGGLGTTVTGAIAAPMPILMFCVTFGLSMDYEVFLLSRIKEYWDSSAVKDRLANDDAVARGIARTGRVVTAAAVLMAVVFAGIGTGQVSFMRIAGLGMTIAVLLDATLVRMLLLPAFMRIAGTLNWWAPRPLARLHARCGLSEG</sequence>
<feature type="transmembrane region" description="Helical" evidence="7">
    <location>
        <begin position="209"/>
        <end position="232"/>
    </location>
</feature>
<accession>A0A4V3HZD0</accession>
<keyword evidence="4 7" id="KW-0812">Transmembrane</keyword>
<dbReference type="SUPFAM" id="SSF82866">
    <property type="entry name" value="Multidrug efflux transporter AcrB transmembrane domain"/>
    <property type="match status" value="2"/>
</dbReference>
<feature type="transmembrane region" description="Helical" evidence="7">
    <location>
        <begin position="322"/>
        <end position="347"/>
    </location>
</feature>
<keyword evidence="6 7" id="KW-0472">Membrane</keyword>
<dbReference type="InterPro" id="IPR000731">
    <property type="entry name" value="SSD"/>
</dbReference>
<feature type="transmembrane region" description="Helical" evidence="7">
    <location>
        <begin position="662"/>
        <end position="681"/>
    </location>
</feature>
<comment type="subcellular location">
    <subcellularLocation>
        <location evidence="1">Cell membrane</location>
        <topology evidence="1">Multi-pass membrane protein</topology>
    </subcellularLocation>
</comment>
<feature type="transmembrane region" description="Helical" evidence="7">
    <location>
        <begin position="295"/>
        <end position="316"/>
    </location>
</feature>
<feature type="transmembrane region" description="Helical" evidence="7">
    <location>
        <begin position="602"/>
        <end position="622"/>
    </location>
</feature>
<feature type="transmembrane region" description="Helical" evidence="7">
    <location>
        <begin position="380"/>
        <end position="405"/>
    </location>
</feature>
<evidence type="ECO:0000313" key="12">
    <source>
        <dbReference type="Proteomes" id="UP000295685"/>
    </source>
</evidence>
<organism evidence="9 12">
    <name type="scientific">Mycobacteroides salmoniphilum</name>
    <dbReference type="NCBI Taxonomy" id="404941"/>
    <lineage>
        <taxon>Bacteria</taxon>
        <taxon>Bacillati</taxon>
        <taxon>Actinomycetota</taxon>
        <taxon>Actinomycetes</taxon>
        <taxon>Mycobacteriales</taxon>
        <taxon>Mycobacteriaceae</taxon>
        <taxon>Mycobacteroides</taxon>
    </lineage>
</organism>
<dbReference type="Proteomes" id="UP000295685">
    <property type="component" value="Unassembled WGS sequence"/>
</dbReference>
<evidence type="ECO:0000256" key="2">
    <source>
        <dbReference type="ARBA" id="ARBA00010157"/>
    </source>
</evidence>
<dbReference type="Proteomes" id="UP000294844">
    <property type="component" value="Unassembled WGS sequence"/>
</dbReference>
<evidence type="ECO:0000256" key="6">
    <source>
        <dbReference type="ARBA" id="ARBA00023136"/>
    </source>
</evidence>
<dbReference type="InterPro" id="IPR050545">
    <property type="entry name" value="Mycobact_MmpL"/>
</dbReference>
<keyword evidence="11" id="KW-1185">Reference proteome</keyword>
<dbReference type="EMBL" id="PECK01000008">
    <property type="protein sequence ID" value="TDZ92207.1"/>
    <property type="molecule type" value="Genomic_DNA"/>
</dbReference>
<keyword evidence="3" id="KW-1003">Cell membrane</keyword>
<comment type="caution">
    <text evidence="9">The sequence shown here is derived from an EMBL/GenBank/DDBJ whole genome shotgun (WGS) entry which is preliminary data.</text>
</comment>
<comment type="similarity">
    <text evidence="2">Belongs to the resistance-nodulation-cell division (RND) (TC 2.A.6) family. MmpL subfamily.</text>
</comment>
<evidence type="ECO:0000256" key="4">
    <source>
        <dbReference type="ARBA" id="ARBA00022692"/>
    </source>
</evidence>
<gene>
    <name evidence="9" type="primary">ydfJ_4</name>
    <name evidence="10" type="synonym">ydfJ_1</name>
    <name evidence="10" type="ORF">CCUG60883_01470</name>
    <name evidence="9" type="ORF">CCUG60885_04322</name>
</gene>
<feature type="transmembrane region" description="Helical" evidence="7">
    <location>
        <begin position="572"/>
        <end position="590"/>
    </location>
</feature>
<keyword evidence="5 7" id="KW-1133">Transmembrane helix</keyword>
<evidence type="ECO:0000256" key="1">
    <source>
        <dbReference type="ARBA" id="ARBA00004651"/>
    </source>
</evidence>
<feature type="domain" description="SSD" evidence="8">
    <location>
        <begin position="206"/>
        <end position="345"/>
    </location>
</feature>
<evidence type="ECO:0000256" key="5">
    <source>
        <dbReference type="ARBA" id="ARBA00022989"/>
    </source>
</evidence>
<dbReference type="RefSeq" id="WP_134148938.1">
    <property type="nucleotide sequence ID" value="NZ_PECK01000008.1"/>
</dbReference>
<dbReference type="Gene3D" id="1.20.1640.10">
    <property type="entry name" value="Multidrug efflux transporter AcrB transmembrane domain"/>
    <property type="match status" value="2"/>
</dbReference>
<dbReference type="InterPro" id="IPR004869">
    <property type="entry name" value="MMPL_dom"/>
</dbReference>
<protein>
    <submittedName>
        <fullName evidence="9">Membrane protein YdfJ</fullName>
    </submittedName>
</protein>
<evidence type="ECO:0000256" key="3">
    <source>
        <dbReference type="ARBA" id="ARBA00022475"/>
    </source>
</evidence>
<name>A0A4V3HZD0_9MYCO</name>
<evidence type="ECO:0000256" key="7">
    <source>
        <dbReference type="SAM" id="Phobius"/>
    </source>
</evidence>
<evidence type="ECO:0000313" key="10">
    <source>
        <dbReference type="EMBL" id="TEA07436.1"/>
    </source>
</evidence>
<dbReference type="PANTHER" id="PTHR33406">
    <property type="entry name" value="MEMBRANE PROTEIN MJ1562-RELATED"/>
    <property type="match status" value="1"/>
</dbReference>
<feature type="transmembrane region" description="Helical" evidence="7">
    <location>
        <begin position="238"/>
        <end position="259"/>
    </location>
</feature>
<dbReference type="EMBL" id="PECM01000005">
    <property type="protein sequence ID" value="TEA07436.1"/>
    <property type="molecule type" value="Genomic_DNA"/>
</dbReference>
<reference evidence="11 12" key="1">
    <citation type="journal article" date="2019" name="Sci. Rep.">
        <title>Extended insight into the Mycobacterium chelonae-abscessus complex through whole genome sequencing of Mycobacterium salmoniphilum outbreak and Mycobacterium salmoniphilum-like strains.</title>
        <authorList>
            <person name="Behra P.R.K."/>
            <person name="Das S."/>
            <person name="Pettersson B.M.F."/>
            <person name="Shirreff L."/>
            <person name="DuCote T."/>
            <person name="Jacobsson K.G."/>
            <person name="Ennis D.G."/>
            <person name="Kirsebom L.A."/>
        </authorList>
    </citation>
    <scope>NUCLEOTIDE SEQUENCE [LARGE SCALE GENOMIC DNA]</scope>
    <source>
        <strain evidence="10 11">CCUG 60883</strain>
        <strain evidence="9 12">CCUG 60885</strain>
    </source>
</reference>
<dbReference type="Pfam" id="PF03176">
    <property type="entry name" value="MMPL"/>
    <property type="match status" value="2"/>
</dbReference>
<evidence type="ECO:0000313" key="9">
    <source>
        <dbReference type="EMBL" id="TDZ92207.1"/>
    </source>
</evidence>
<feature type="transmembrane region" description="Helical" evidence="7">
    <location>
        <begin position="183"/>
        <end position="202"/>
    </location>
</feature>